<dbReference type="RefSeq" id="YP_001687067.1">
    <property type="nucleotide sequence ID" value="NC_010356.1"/>
</dbReference>
<sequence>MELTLAFKAFQSCGKLQLKTLLAFDVVYFQFIGKHILDKIAKPLTIYEFGLVINYPIDLNWKKCSIVIRHADILNYLHNGYVFDKVTEINIYKIINYNKYILVDLYKLFPNLKFLTLRYKSVLCFNDLNNLPKLIYLTLDSLFFNNYHFDNSVLTNVFFIQIYLRKTRQLQDIIPIINKCINCKHLHLKVSSKIPTGVLAAYKENISPNITIEQHLI</sequence>
<organismHost>
    <name type="scientific">Glossina</name>
    <name type="common">tsetse flies</name>
    <dbReference type="NCBI Taxonomy" id="7393"/>
</organismHost>
<proteinExistence type="predicted"/>
<evidence type="ECO:0000313" key="2">
    <source>
        <dbReference type="Proteomes" id="UP000282469"/>
    </source>
</evidence>
<dbReference type="EMBL" id="KU050077">
    <property type="protein sequence ID" value="AMB48735.1"/>
    <property type="molecule type" value="Genomic_DNA"/>
</dbReference>
<dbReference type="Proteomes" id="UP000282469">
    <property type="component" value="Segment"/>
</dbReference>
<gene>
    <name evidence="1" type="ORF">GpSGHVEth131</name>
</gene>
<organism evidence="1 2">
    <name type="scientific">Glossina hytrovirus (isolate Glossina pallidipes/Ethiopia/Seibersdorf/-)</name>
    <name type="common">GHV</name>
    <dbReference type="NCBI Taxonomy" id="379529"/>
    <lineage>
        <taxon>Viruses</taxon>
        <taxon>Viruses incertae sedis</taxon>
        <taxon>Naldaviricetes</taxon>
        <taxon>Lefavirales</taxon>
        <taxon>Hytrosaviridae</taxon>
        <taxon>Glossinavirus</taxon>
        <taxon>Glossinavirus glopallidipedis</taxon>
    </lineage>
</organism>
<name>A0A0Y0JI30_GHVS</name>
<accession>A0A0Y0JI30</accession>
<reference evidence="1 2" key="1">
    <citation type="journal article" date="2016" name="J. Gen. Virol.">
        <title>Comprehensive annotation of Glossina pallidipes salivary gland hypertrophy virus from Ethiopian tsetse flies: a proteogenomics approach.</title>
        <authorList>
            <person name="Abd-Alla A.M."/>
            <person name="Kariithi H.M."/>
            <person name="Cousserans F."/>
            <person name="Parker N.J."/>
            <person name="Ince I.A."/>
            <person name="Scully E.D."/>
            <person name="Boeren S."/>
            <person name="Geib S.M."/>
            <person name="Mekonnen S."/>
            <person name="Vlak J.M."/>
            <person name="Parker A.G."/>
            <person name="Vreysen M.J."/>
            <person name="Bergoin M."/>
        </authorList>
    </citation>
    <scope>NUCLEOTIDE SEQUENCE [LARGE SCALE GENOMIC DNA]</scope>
    <source>
        <strain evidence="1 2">Ethiopian</strain>
    </source>
</reference>
<evidence type="ECO:0000313" key="1">
    <source>
        <dbReference type="EMBL" id="AMB48735.1"/>
    </source>
</evidence>
<dbReference type="KEGG" id="vg:5950905"/>
<protein>
    <submittedName>
        <fullName evidence="1">Uncharacterized protein</fullName>
    </submittedName>
</protein>